<evidence type="ECO:0000313" key="3">
    <source>
        <dbReference type="EMBL" id="KPM82306.1"/>
    </source>
</evidence>
<evidence type="ECO:0000313" key="6">
    <source>
        <dbReference type="Proteomes" id="UP001377972"/>
    </source>
</evidence>
<dbReference type="GO" id="GO:0047617">
    <property type="term" value="F:fatty acyl-CoA hydrolase activity"/>
    <property type="evidence" value="ECO:0007669"/>
    <property type="project" value="TreeGrafter"/>
</dbReference>
<dbReference type="CDD" id="cd00586">
    <property type="entry name" value="4HBT"/>
    <property type="match status" value="1"/>
</dbReference>
<dbReference type="InterPro" id="IPR006684">
    <property type="entry name" value="YbgC/YbaW"/>
</dbReference>
<keyword evidence="6" id="KW-1185">Reference proteome</keyword>
<sequence length="129" mass="15165">MTFKVDFKVRDYECDLQGIVNNSVYFNYLEHARHEFLHAQGIDFAKLAREKVNLVVLRSEMDYKASLMPGDEFYVAVEPERISRLKFAFRQTVYRKHDDKVMLQALVIGTSVNEKGRPFLPEEVDNLFK</sequence>
<dbReference type="PANTHER" id="PTHR31793:SF27">
    <property type="entry name" value="NOVEL THIOESTERASE SUPERFAMILY DOMAIN AND SAPOSIN A-TYPE DOMAIN CONTAINING PROTEIN (0610012H03RIK)"/>
    <property type="match status" value="1"/>
</dbReference>
<dbReference type="AlphaFoldDB" id="A0A0P7DXD0"/>
<evidence type="ECO:0000256" key="1">
    <source>
        <dbReference type="ARBA" id="ARBA00005953"/>
    </source>
</evidence>
<dbReference type="SUPFAM" id="SSF54637">
    <property type="entry name" value="Thioesterase/thiol ester dehydrase-isomerase"/>
    <property type="match status" value="1"/>
</dbReference>
<protein>
    <submittedName>
        <fullName evidence="3">4-hydroxybenzoyl-CoA thioesterase</fullName>
    </submittedName>
    <submittedName>
        <fullName evidence="4">Acyl-CoA thioesterase</fullName>
    </submittedName>
</protein>
<dbReference type="PANTHER" id="PTHR31793">
    <property type="entry name" value="4-HYDROXYBENZOYL-COA THIOESTERASE FAMILY MEMBER"/>
    <property type="match status" value="1"/>
</dbReference>
<gene>
    <name evidence="3" type="ORF">AOG27_16595</name>
    <name evidence="4" type="ORF">PQI24_20120</name>
</gene>
<name>A0A0P7DXD0_9GAMM</name>
<dbReference type="OrthoDB" id="9799036at2"/>
<dbReference type="Pfam" id="PF13279">
    <property type="entry name" value="4HBT_2"/>
    <property type="match status" value="1"/>
</dbReference>
<dbReference type="EMBL" id="JAQPZS010000028">
    <property type="protein sequence ID" value="MEJ6498347.1"/>
    <property type="molecule type" value="Genomic_DNA"/>
</dbReference>
<organism evidence="3 5">
    <name type="scientific">Pseudoalteromonas lipolytica</name>
    <dbReference type="NCBI Taxonomy" id="570156"/>
    <lineage>
        <taxon>Bacteria</taxon>
        <taxon>Pseudomonadati</taxon>
        <taxon>Pseudomonadota</taxon>
        <taxon>Gammaproteobacteria</taxon>
        <taxon>Alteromonadales</taxon>
        <taxon>Pseudoalteromonadaceae</taxon>
        <taxon>Pseudoalteromonas</taxon>
    </lineage>
</organism>
<reference evidence="4 6" key="2">
    <citation type="submission" date="2023-01" db="EMBL/GenBank/DDBJ databases">
        <title>Trichodesmium-associated heterotrophic epibiont bacteria.</title>
        <authorList>
            <person name="Cleveland C.S."/>
            <person name="Webb E.A."/>
        </authorList>
    </citation>
    <scope>NUCLEOTIDE SEQUENCE [LARGE SCALE GENOMIC DNA]</scope>
    <source>
        <strain evidence="4 6">USCH2</strain>
    </source>
</reference>
<dbReference type="Proteomes" id="UP001377972">
    <property type="component" value="Unassembled WGS sequence"/>
</dbReference>
<dbReference type="PATRIC" id="fig|570156.3.peg.1248"/>
<dbReference type="InterPro" id="IPR029069">
    <property type="entry name" value="HotDog_dom_sf"/>
</dbReference>
<evidence type="ECO:0000256" key="2">
    <source>
        <dbReference type="ARBA" id="ARBA00022801"/>
    </source>
</evidence>
<evidence type="ECO:0000313" key="4">
    <source>
        <dbReference type="EMBL" id="MEJ6498347.1"/>
    </source>
</evidence>
<accession>A0A0P7DXD0</accession>
<dbReference type="Proteomes" id="UP000050378">
    <property type="component" value="Unassembled WGS sequence"/>
</dbReference>
<comment type="similarity">
    <text evidence="1">Belongs to the 4-hydroxybenzoyl-CoA thioesterase family.</text>
</comment>
<dbReference type="EMBL" id="LJTC01000012">
    <property type="protein sequence ID" value="KPM82306.1"/>
    <property type="molecule type" value="Genomic_DNA"/>
</dbReference>
<dbReference type="RefSeq" id="WP_054554129.1">
    <property type="nucleotide sequence ID" value="NZ_JAQPZS010000028.1"/>
</dbReference>
<proteinExistence type="inferred from homology"/>
<dbReference type="Gene3D" id="3.10.129.10">
    <property type="entry name" value="Hotdog Thioesterase"/>
    <property type="match status" value="1"/>
</dbReference>
<comment type="caution">
    <text evidence="3">The sequence shown here is derived from an EMBL/GenBank/DDBJ whole genome shotgun (WGS) entry which is preliminary data.</text>
</comment>
<dbReference type="STRING" id="570156.AOG27_16595"/>
<dbReference type="InterPro" id="IPR050563">
    <property type="entry name" value="4-hydroxybenzoyl-CoA_TE"/>
</dbReference>
<evidence type="ECO:0000313" key="5">
    <source>
        <dbReference type="Proteomes" id="UP000050378"/>
    </source>
</evidence>
<dbReference type="PIRSF" id="PIRSF003230">
    <property type="entry name" value="YbgC"/>
    <property type="match status" value="1"/>
</dbReference>
<keyword evidence="2" id="KW-0378">Hydrolase</keyword>
<reference evidence="3 5" key="1">
    <citation type="submission" date="2015-09" db="EMBL/GenBank/DDBJ databases">
        <title>Draft Genome Sequence of Pseudoalteromonas lipolytica UCD-48B.</title>
        <authorList>
            <person name="Krusor M."/>
            <person name="Coil D.A."/>
            <person name="Lang J.M."/>
            <person name="Eisen J.A."/>
            <person name="Alexiev A."/>
        </authorList>
    </citation>
    <scope>NUCLEOTIDE SEQUENCE [LARGE SCALE GENOMIC DNA]</scope>
    <source>
        <strain evidence="3 5">UCD-48B</strain>
    </source>
</reference>